<keyword evidence="5" id="KW-1185">Reference proteome</keyword>
<organism evidence="4 5">
    <name type="scientific">Zizania palustris</name>
    <name type="common">Northern wild rice</name>
    <dbReference type="NCBI Taxonomy" id="103762"/>
    <lineage>
        <taxon>Eukaryota</taxon>
        <taxon>Viridiplantae</taxon>
        <taxon>Streptophyta</taxon>
        <taxon>Embryophyta</taxon>
        <taxon>Tracheophyta</taxon>
        <taxon>Spermatophyta</taxon>
        <taxon>Magnoliopsida</taxon>
        <taxon>Liliopsida</taxon>
        <taxon>Poales</taxon>
        <taxon>Poaceae</taxon>
        <taxon>BOP clade</taxon>
        <taxon>Oryzoideae</taxon>
        <taxon>Oryzeae</taxon>
        <taxon>Zizaniinae</taxon>
        <taxon>Zizania</taxon>
    </lineage>
</organism>
<dbReference type="GO" id="GO:0009959">
    <property type="term" value="P:negative gravitropism"/>
    <property type="evidence" value="ECO:0007669"/>
    <property type="project" value="InterPro"/>
</dbReference>
<comment type="caution">
    <text evidence="4">The sequence shown here is derived from an EMBL/GenBank/DDBJ whole genome shotgun (WGS) entry which is preliminary data.</text>
</comment>
<evidence type="ECO:0000313" key="5">
    <source>
        <dbReference type="Proteomes" id="UP000729402"/>
    </source>
</evidence>
<evidence type="ECO:0008006" key="6">
    <source>
        <dbReference type="Google" id="ProtNLM"/>
    </source>
</evidence>
<proteinExistence type="predicted"/>
<evidence type="ECO:0000313" key="4">
    <source>
        <dbReference type="EMBL" id="KAG8088671.1"/>
    </source>
</evidence>
<feature type="region of interest" description="Disordered" evidence="1">
    <location>
        <begin position="1"/>
        <end position="69"/>
    </location>
</feature>
<evidence type="ECO:0000259" key="2">
    <source>
        <dbReference type="Pfam" id="PF04859"/>
    </source>
</evidence>
<name>A0A8J5WFR1_ZIZPA</name>
<evidence type="ECO:0000259" key="3">
    <source>
        <dbReference type="Pfam" id="PF24994"/>
    </source>
</evidence>
<dbReference type="InterPro" id="IPR006943">
    <property type="entry name" value="DUF641_pln"/>
</dbReference>
<dbReference type="GO" id="GO:0009639">
    <property type="term" value="P:response to red or far red light"/>
    <property type="evidence" value="ECO:0007669"/>
    <property type="project" value="InterPro"/>
</dbReference>
<dbReference type="PANTHER" id="PTHR31161">
    <property type="entry name" value="PROTEIN GRAVITROPIC IN THE LIGHT 1"/>
    <property type="match status" value="1"/>
</dbReference>
<dbReference type="Proteomes" id="UP000729402">
    <property type="component" value="Unassembled WGS sequence"/>
</dbReference>
<gene>
    <name evidence="4" type="ORF">GUJ93_ZPchr0010g10111</name>
</gene>
<dbReference type="EMBL" id="JAAALK010000082">
    <property type="protein sequence ID" value="KAG8088671.1"/>
    <property type="molecule type" value="Genomic_DNA"/>
</dbReference>
<feature type="domain" description="GIL1/IRKI C-terminal" evidence="3">
    <location>
        <begin position="358"/>
        <end position="402"/>
    </location>
</feature>
<dbReference type="OrthoDB" id="1915848at2759"/>
<dbReference type="AlphaFoldDB" id="A0A8J5WFR1"/>
<reference evidence="4" key="1">
    <citation type="journal article" date="2021" name="bioRxiv">
        <title>Whole Genome Assembly and Annotation of Northern Wild Rice, Zizania palustris L., Supports a Whole Genome Duplication in the Zizania Genus.</title>
        <authorList>
            <person name="Haas M."/>
            <person name="Kono T."/>
            <person name="Macchietto M."/>
            <person name="Millas R."/>
            <person name="McGilp L."/>
            <person name="Shao M."/>
            <person name="Duquette J."/>
            <person name="Hirsch C.N."/>
            <person name="Kimball J."/>
        </authorList>
    </citation>
    <scope>NUCLEOTIDE SEQUENCE</scope>
    <source>
        <tissue evidence="4">Fresh leaf tissue</tissue>
    </source>
</reference>
<dbReference type="Pfam" id="PF24994">
    <property type="entry name" value="GIL1_IRKI_C"/>
    <property type="match status" value="1"/>
</dbReference>
<feature type="compositionally biased region" description="Low complexity" evidence="1">
    <location>
        <begin position="134"/>
        <end position="145"/>
    </location>
</feature>
<dbReference type="InterPro" id="IPR056813">
    <property type="entry name" value="GIL1_IRKI_C"/>
</dbReference>
<accession>A0A8J5WFR1</accession>
<dbReference type="InterPro" id="IPR040225">
    <property type="entry name" value="GIL1-like"/>
</dbReference>
<feature type="region of interest" description="Disordered" evidence="1">
    <location>
        <begin position="117"/>
        <end position="166"/>
    </location>
</feature>
<protein>
    <recommendedName>
        <fullName evidence="6">DUF641 domain-containing protein</fullName>
    </recommendedName>
</protein>
<evidence type="ECO:0000256" key="1">
    <source>
        <dbReference type="SAM" id="MobiDB-lite"/>
    </source>
</evidence>
<sequence length="448" mass="47461">MHHSGGGKGQPPVTRQPYKQSYAIPPIAVAPPFRSSPAPPSKRRRSPPPPSPVPPRFGRRWALGGGGSGRWGLRAVTAPGGLGGSGRLGGLRAGSSRRRGASWRLGGLLAAGLRANPAPSEFPPTHTLPEPNLRAAARSAPSAPAKRTEPLRLSHARKQRSCSSPTRRTLTQAVEVVISVASCEAATVEAALATASSFQAAHEPFLLEAAEAGDAATVSHLRRLSELKRLARGPPGVGALTAHLEAQVRENQALLRSFDAVVNRLQAALDTKDATAAMHSSPASAYLCSMASIPTNSAVAQVIPPCLKESTLQSVGTNCRTLPVMSVAGPLYELFVAMASSIWTLHRLAWAYDPAVGIFQVSQGTEYSSVYMENIVRSKGFSGSKEIGKMIRPKVGFTVVPGPAFCLFEMFGIQWLTLSVYPLDVSYRGLNPMSKITSTFFCSLKNAS</sequence>
<reference evidence="4" key="2">
    <citation type="submission" date="2021-02" db="EMBL/GenBank/DDBJ databases">
        <authorList>
            <person name="Kimball J.A."/>
            <person name="Haas M.W."/>
            <person name="Macchietto M."/>
            <person name="Kono T."/>
            <person name="Duquette J."/>
            <person name="Shao M."/>
        </authorList>
    </citation>
    <scope>NUCLEOTIDE SEQUENCE</scope>
    <source>
        <tissue evidence="4">Fresh leaf tissue</tissue>
    </source>
</reference>
<feature type="domain" description="DUF641" evidence="2">
    <location>
        <begin position="196"/>
        <end position="275"/>
    </location>
</feature>
<dbReference type="Pfam" id="PF04859">
    <property type="entry name" value="DUF641"/>
    <property type="match status" value="1"/>
</dbReference>